<organism evidence="1 2">
    <name type="scientific">Novosphingobium clariflavum</name>
    <dbReference type="NCBI Taxonomy" id="2029884"/>
    <lineage>
        <taxon>Bacteria</taxon>
        <taxon>Pseudomonadati</taxon>
        <taxon>Pseudomonadota</taxon>
        <taxon>Alphaproteobacteria</taxon>
        <taxon>Sphingomonadales</taxon>
        <taxon>Sphingomonadaceae</taxon>
        <taxon>Novosphingobium</taxon>
    </lineage>
</organism>
<dbReference type="RefSeq" id="WP_267220647.1">
    <property type="nucleotide sequence ID" value="NZ_JAPCWC010000007.1"/>
</dbReference>
<evidence type="ECO:0000313" key="2">
    <source>
        <dbReference type="Proteomes" id="UP001589858"/>
    </source>
</evidence>
<proteinExistence type="predicted"/>
<dbReference type="SUPFAM" id="SSF57938">
    <property type="entry name" value="DnaJ/Hsp40 cysteine-rich domain"/>
    <property type="match status" value="1"/>
</dbReference>
<dbReference type="EMBL" id="JBHLTM010000008">
    <property type="protein sequence ID" value="MFC0683193.1"/>
    <property type="molecule type" value="Genomic_DNA"/>
</dbReference>
<comment type="caution">
    <text evidence="1">The sequence shown here is derived from an EMBL/GenBank/DDBJ whole genome shotgun (WGS) entry which is preliminary data.</text>
</comment>
<name>A0ABV6S1U9_9SPHN</name>
<protein>
    <submittedName>
        <fullName evidence="1">Uncharacterized protein</fullName>
    </submittedName>
</protein>
<gene>
    <name evidence="1" type="ORF">ACFFF8_01160</name>
</gene>
<sequence length="117" mass="12701">MTMYLAPHLASEFLNEITKRANADFAHNKNPLFSLGYYKGIRIEPHSVFPTEHSCTDCSGSGEGVASTYCKPCGGAGRRRVVGMVDTILITEPLPKKFAPYFPRGIVASPPPCRGLA</sequence>
<accession>A0ABV6S1U9</accession>
<dbReference type="InterPro" id="IPR036410">
    <property type="entry name" value="HSP_DnaJ_Cys-rich_dom_sf"/>
</dbReference>
<evidence type="ECO:0000313" key="1">
    <source>
        <dbReference type="EMBL" id="MFC0683193.1"/>
    </source>
</evidence>
<dbReference type="Proteomes" id="UP001589858">
    <property type="component" value="Unassembled WGS sequence"/>
</dbReference>
<reference evidence="1 2" key="1">
    <citation type="submission" date="2024-09" db="EMBL/GenBank/DDBJ databases">
        <authorList>
            <person name="Sun Q."/>
            <person name="Mori K."/>
        </authorList>
    </citation>
    <scope>NUCLEOTIDE SEQUENCE [LARGE SCALE GENOMIC DNA]</scope>
    <source>
        <strain evidence="1 2">CICC 11035S</strain>
    </source>
</reference>
<keyword evidence="2" id="KW-1185">Reference proteome</keyword>